<dbReference type="NCBIfam" id="NF038083">
    <property type="entry name" value="CU044_5270_fam"/>
    <property type="match status" value="1"/>
</dbReference>
<evidence type="ECO:0000313" key="4">
    <source>
        <dbReference type="Proteomes" id="UP001595833"/>
    </source>
</evidence>
<evidence type="ECO:0000256" key="1">
    <source>
        <dbReference type="SAM" id="MobiDB-lite"/>
    </source>
</evidence>
<comment type="caution">
    <text evidence="3">The sequence shown here is derived from an EMBL/GenBank/DDBJ whole genome shotgun (WGS) entry which is preliminary data.</text>
</comment>
<dbReference type="InterPro" id="IPR047789">
    <property type="entry name" value="CU044_5270-like"/>
</dbReference>
<evidence type="ECO:0000256" key="2">
    <source>
        <dbReference type="SAM" id="Phobius"/>
    </source>
</evidence>
<accession>A0ABV9Y7Z1</accession>
<feature type="region of interest" description="Disordered" evidence="1">
    <location>
        <begin position="181"/>
        <end position="200"/>
    </location>
</feature>
<dbReference type="EMBL" id="JBHSJB010000028">
    <property type="protein sequence ID" value="MFC5057939.1"/>
    <property type="molecule type" value="Genomic_DNA"/>
</dbReference>
<protein>
    <submittedName>
        <fullName evidence="3">CU044_5270 family protein</fullName>
    </submittedName>
</protein>
<keyword evidence="2" id="KW-1133">Transmembrane helix</keyword>
<keyword evidence="4" id="KW-1185">Reference proteome</keyword>
<dbReference type="RefSeq" id="WP_344036228.1">
    <property type="nucleotide sequence ID" value="NZ_BAAAKE010000004.1"/>
</dbReference>
<gene>
    <name evidence="3" type="ORF">ACFPFM_29860</name>
</gene>
<keyword evidence="2" id="KW-0472">Membrane</keyword>
<dbReference type="Proteomes" id="UP001595833">
    <property type="component" value="Unassembled WGS sequence"/>
</dbReference>
<name>A0ABV9Y7Z1_9PSEU</name>
<organism evidence="3 4">
    <name type="scientific">Saccharothrix xinjiangensis</name>
    <dbReference type="NCBI Taxonomy" id="204798"/>
    <lineage>
        <taxon>Bacteria</taxon>
        <taxon>Bacillati</taxon>
        <taxon>Actinomycetota</taxon>
        <taxon>Actinomycetes</taxon>
        <taxon>Pseudonocardiales</taxon>
        <taxon>Pseudonocardiaceae</taxon>
        <taxon>Saccharothrix</taxon>
    </lineage>
</organism>
<feature type="transmembrane region" description="Helical" evidence="2">
    <location>
        <begin position="46"/>
        <end position="65"/>
    </location>
</feature>
<evidence type="ECO:0000313" key="3">
    <source>
        <dbReference type="EMBL" id="MFC5057939.1"/>
    </source>
</evidence>
<reference evidence="4" key="1">
    <citation type="journal article" date="2019" name="Int. J. Syst. Evol. Microbiol.">
        <title>The Global Catalogue of Microorganisms (GCM) 10K type strain sequencing project: providing services to taxonomists for standard genome sequencing and annotation.</title>
        <authorList>
            <consortium name="The Broad Institute Genomics Platform"/>
            <consortium name="The Broad Institute Genome Sequencing Center for Infectious Disease"/>
            <person name="Wu L."/>
            <person name="Ma J."/>
        </authorList>
    </citation>
    <scope>NUCLEOTIDE SEQUENCE [LARGE SCALE GENOMIC DNA]</scope>
    <source>
        <strain evidence="4">KCTC 12848</strain>
    </source>
</reference>
<keyword evidence="2" id="KW-0812">Transmembrane</keyword>
<sequence>MRELDDALDQLHREARTSDASLDAVRARVLAAATAETAPPKRSRRWYAPVAVAAAAALVAGVLAVDNRSQEQRIAAPDATSATSAPEVELLSAPEYLNLAADAITATDQPLAPGQYRYIATHQWNSVGMVFATPADQPDAPASGYTWLRESRHEKWIPHDTNLEWMERRTPLEGLEWLGGSMPRSEAAEPEVTDVDTGERRGACGDFFPNSLPKKVCGDPSDWDNPEFYAALPRDPQAIVRYLRDATSHRGSAPTTAFHWGAEVLRTGLMPADLRAQWYRALALLDGVTAFEQGVNLDGRSGVAIGIDGPHQRRELIIDPATGDFIGERTTAGAQPHDPWVAPGTVTGFSSITTRVVDGIGLTG</sequence>
<proteinExistence type="predicted"/>